<dbReference type="Proteomes" id="UP001596250">
    <property type="component" value="Unassembled WGS sequence"/>
</dbReference>
<accession>A0ABW1IRF3</accession>
<sequence>MTERNQDIIIYPKLGKLLLISFIFVVIGIVLIATGMSQEDSSVLFVVMGIICTLFFGLCLTYVTHKWFKRTPALIVYNRGLIDQSSWIQGAIPVMK</sequence>
<keyword evidence="1" id="KW-0472">Membrane</keyword>
<dbReference type="RefSeq" id="WP_379895101.1">
    <property type="nucleotide sequence ID" value="NZ_CBCSCT010000033.1"/>
</dbReference>
<reference evidence="3" key="1">
    <citation type="journal article" date="2019" name="Int. J. Syst. Evol. Microbiol.">
        <title>The Global Catalogue of Microorganisms (GCM) 10K type strain sequencing project: providing services to taxonomists for standard genome sequencing and annotation.</title>
        <authorList>
            <consortium name="The Broad Institute Genomics Platform"/>
            <consortium name="The Broad Institute Genome Sequencing Center for Infectious Disease"/>
            <person name="Wu L."/>
            <person name="Ma J."/>
        </authorList>
    </citation>
    <scope>NUCLEOTIDE SEQUENCE [LARGE SCALE GENOMIC DNA]</scope>
    <source>
        <strain evidence="3">CCM 8749</strain>
    </source>
</reference>
<dbReference type="EMBL" id="JBHSQV010000168">
    <property type="protein sequence ID" value="MFC5987692.1"/>
    <property type="molecule type" value="Genomic_DNA"/>
</dbReference>
<feature type="transmembrane region" description="Helical" evidence="1">
    <location>
        <begin position="42"/>
        <end position="63"/>
    </location>
</feature>
<comment type="caution">
    <text evidence="2">The sequence shown here is derived from an EMBL/GenBank/DDBJ whole genome shotgun (WGS) entry which is preliminary data.</text>
</comment>
<evidence type="ECO:0000313" key="2">
    <source>
        <dbReference type="EMBL" id="MFC5987692.1"/>
    </source>
</evidence>
<feature type="transmembrane region" description="Helical" evidence="1">
    <location>
        <begin position="17"/>
        <end position="36"/>
    </location>
</feature>
<keyword evidence="3" id="KW-1185">Reference proteome</keyword>
<evidence type="ECO:0000313" key="3">
    <source>
        <dbReference type="Proteomes" id="UP001596250"/>
    </source>
</evidence>
<evidence type="ECO:0000256" key="1">
    <source>
        <dbReference type="SAM" id="Phobius"/>
    </source>
</evidence>
<dbReference type="InterPro" id="IPR048136">
    <property type="entry name" value="STM3941-like"/>
</dbReference>
<gene>
    <name evidence="2" type="ORF">ACFPXP_14900</name>
</gene>
<keyword evidence="1" id="KW-1133">Transmembrane helix</keyword>
<protein>
    <submittedName>
        <fullName evidence="2">STM3941 family protein</fullName>
    </submittedName>
</protein>
<organism evidence="2 3">
    <name type="scientific">Marinicrinis lubricantis</name>
    <dbReference type="NCBI Taxonomy" id="2086470"/>
    <lineage>
        <taxon>Bacteria</taxon>
        <taxon>Bacillati</taxon>
        <taxon>Bacillota</taxon>
        <taxon>Bacilli</taxon>
        <taxon>Bacillales</taxon>
        <taxon>Paenibacillaceae</taxon>
    </lineage>
</organism>
<keyword evidence="1" id="KW-0812">Transmembrane</keyword>
<dbReference type="NCBIfam" id="NF041635">
    <property type="entry name" value="STM3941_fam"/>
    <property type="match status" value="1"/>
</dbReference>
<name>A0ABW1IRF3_9BACL</name>
<proteinExistence type="predicted"/>